<reference evidence="2" key="2">
    <citation type="submission" date="2025-08" db="UniProtKB">
        <authorList>
            <consortium name="RefSeq"/>
        </authorList>
    </citation>
    <scope>IDENTIFICATION</scope>
    <source>
        <tissue evidence="2">Leaf</tissue>
    </source>
</reference>
<organism evidence="1 2">
    <name type="scientific">Vigna radiata var. radiata</name>
    <name type="common">Mung bean</name>
    <name type="synonym">Phaseolus aureus</name>
    <dbReference type="NCBI Taxonomy" id="3916"/>
    <lineage>
        <taxon>Eukaryota</taxon>
        <taxon>Viridiplantae</taxon>
        <taxon>Streptophyta</taxon>
        <taxon>Embryophyta</taxon>
        <taxon>Tracheophyta</taxon>
        <taxon>Spermatophyta</taxon>
        <taxon>Magnoliopsida</taxon>
        <taxon>eudicotyledons</taxon>
        <taxon>Gunneridae</taxon>
        <taxon>Pentapetalae</taxon>
        <taxon>rosids</taxon>
        <taxon>fabids</taxon>
        <taxon>Fabales</taxon>
        <taxon>Fabaceae</taxon>
        <taxon>Papilionoideae</taxon>
        <taxon>50 kb inversion clade</taxon>
        <taxon>NPAAA clade</taxon>
        <taxon>indigoferoid/millettioid clade</taxon>
        <taxon>Phaseoleae</taxon>
        <taxon>Vigna</taxon>
    </lineage>
</organism>
<dbReference type="AlphaFoldDB" id="A0A3Q0FFC2"/>
<evidence type="ECO:0000313" key="2">
    <source>
        <dbReference type="RefSeq" id="XP_022642760.1"/>
    </source>
</evidence>
<protein>
    <submittedName>
        <fullName evidence="2">Pre-mRNA-splicing factor ATP-dependent RNA helicase DEAH1-like</fullName>
    </submittedName>
</protein>
<proteinExistence type="predicted"/>
<name>A0A3Q0FFC2_VIGRR</name>
<evidence type="ECO:0000313" key="1">
    <source>
        <dbReference type="Proteomes" id="UP000087766"/>
    </source>
</evidence>
<dbReference type="STRING" id="3916.A0A3Q0FFC2"/>
<dbReference type="Proteomes" id="UP000087766">
    <property type="component" value="Chromosome 10"/>
</dbReference>
<gene>
    <name evidence="2" type="primary">LOC111242664</name>
</gene>
<accession>A0A3Q0FFC2</accession>
<keyword evidence="1" id="KW-1185">Reference proteome</keyword>
<dbReference type="KEGG" id="vra:111242664"/>
<dbReference type="Gene3D" id="3.40.50.300">
    <property type="entry name" value="P-loop containing nucleotide triphosphate hydrolases"/>
    <property type="match status" value="1"/>
</dbReference>
<reference evidence="1" key="1">
    <citation type="journal article" date="2014" name="Nat. Commun.">
        <title>Genome sequence of mungbean and insights into evolution within Vigna species.</title>
        <authorList>
            <person name="Kang Y.J."/>
            <person name="Kim S.K."/>
            <person name="Kim M.Y."/>
            <person name="Lestari P."/>
            <person name="Kim K.H."/>
            <person name="Ha B.K."/>
            <person name="Jun T.H."/>
            <person name="Hwang W.J."/>
            <person name="Lee T."/>
            <person name="Lee J."/>
            <person name="Shim S."/>
            <person name="Yoon M.Y."/>
            <person name="Jang Y.E."/>
            <person name="Han K.S."/>
            <person name="Taeprayoon P."/>
            <person name="Yoon N."/>
            <person name="Somta P."/>
            <person name="Tanya P."/>
            <person name="Kim K.S."/>
            <person name="Gwag J.G."/>
            <person name="Moon J.K."/>
            <person name="Lee Y.H."/>
            <person name="Park B.S."/>
            <person name="Bombarely A."/>
            <person name="Doyle J.J."/>
            <person name="Jackson S.A."/>
            <person name="Schafleitner R."/>
            <person name="Srinives P."/>
            <person name="Varshney R.K."/>
            <person name="Lee S.H."/>
        </authorList>
    </citation>
    <scope>NUCLEOTIDE SEQUENCE [LARGE SCALE GENOMIC DNA]</scope>
    <source>
        <strain evidence="1">cv. VC1973A</strain>
    </source>
</reference>
<dbReference type="InterPro" id="IPR027417">
    <property type="entry name" value="P-loop_NTPase"/>
</dbReference>
<dbReference type="OrthoDB" id="1938873at2759"/>
<sequence>MLTGQSKIAREVLDAAARIIKLVVMTDEIDRVVHEATNIAKTSLTLEGIVYVVDKEFSKQWFYNPLIILLFVLKRYNNESCNDYFLFGL</sequence>
<dbReference type="RefSeq" id="XP_022642760.1">
    <property type="nucleotide sequence ID" value="XM_022787039.1"/>
</dbReference>
<dbReference type="GeneID" id="111242664"/>